<keyword evidence="2" id="KW-1185">Reference proteome</keyword>
<dbReference type="Proteomes" id="UP000070456">
    <property type="component" value="Unassembled WGS sequence"/>
</dbReference>
<evidence type="ECO:0000313" key="1">
    <source>
        <dbReference type="EMBL" id="KXG73627.1"/>
    </source>
</evidence>
<comment type="caution">
    <text evidence="1">The sequence shown here is derived from an EMBL/GenBank/DDBJ whole genome shotgun (WGS) entry which is preliminary data.</text>
</comment>
<sequence length="40" mass="4656">MEFLGNNRNIQCPTIDYAKRIYDDAKEGFICDKKLFGKEA</sequence>
<name>A0A140KZA2_9FIRM</name>
<protein>
    <submittedName>
        <fullName evidence="1">Uncharacterized protein</fullName>
    </submittedName>
</protein>
<organism evidence="1 2">
    <name type="scientific">Thermotalea metallivorans</name>
    <dbReference type="NCBI Taxonomy" id="520762"/>
    <lineage>
        <taxon>Bacteria</taxon>
        <taxon>Bacillati</taxon>
        <taxon>Bacillota</taxon>
        <taxon>Clostridia</taxon>
        <taxon>Peptostreptococcales</taxon>
        <taxon>Thermotaleaceae</taxon>
        <taxon>Thermotalea</taxon>
    </lineage>
</organism>
<dbReference type="STRING" id="520762.AN619_30340"/>
<proteinExistence type="predicted"/>
<reference evidence="1 2" key="1">
    <citation type="submission" date="2015-12" db="EMBL/GenBank/DDBJ databases">
        <title>Draft genome sequence of the thermoanaerobe Thermotalea metallivorans, an isolate from the runoff channel of the Great Artesian Basin, Australia.</title>
        <authorList>
            <person name="Patel B.K."/>
        </authorList>
    </citation>
    <scope>NUCLEOTIDE SEQUENCE [LARGE SCALE GENOMIC DNA]</scope>
    <source>
        <strain evidence="1 2">B2-1</strain>
    </source>
</reference>
<dbReference type="EMBL" id="LOEE01000092">
    <property type="protein sequence ID" value="KXG73627.1"/>
    <property type="molecule type" value="Genomic_DNA"/>
</dbReference>
<gene>
    <name evidence="1" type="ORF">AN619_30340</name>
</gene>
<evidence type="ECO:0000313" key="2">
    <source>
        <dbReference type="Proteomes" id="UP000070456"/>
    </source>
</evidence>
<accession>A0A140KZA2</accession>
<dbReference type="AlphaFoldDB" id="A0A140KZA2"/>